<feature type="compositionally biased region" description="Low complexity" evidence="1">
    <location>
        <begin position="219"/>
        <end position="232"/>
    </location>
</feature>
<dbReference type="Proteomes" id="UP000299102">
    <property type="component" value="Unassembled WGS sequence"/>
</dbReference>
<feature type="region of interest" description="Disordered" evidence="1">
    <location>
        <begin position="188"/>
        <end position="232"/>
    </location>
</feature>
<comment type="caution">
    <text evidence="2">The sequence shown here is derived from an EMBL/GenBank/DDBJ whole genome shotgun (WGS) entry which is preliminary data.</text>
</comment>
<proteinExistence type="predicted"/>
<gene>
    <name evidence="2" type="ORF">EVAR_82046_1</name>
</gene>
<protein>
    <submittedName>
        <fullName evidence="2">Uncharacterized protein</fullName>
    </submittedName>
</protein>
<feature type="region of interest" description="Disordered" evidence="1">
    <location>
        <begin position="43"/>
        <end position="72"/>
    </location>
</feature>
<accession>A0A4C1XIH8</accession>
<evidence type="ECO:0000256" key="1">
    <source>
        <dbReference type="SAM" id="MobiDB-lite"/>
    </source>
</evidence>
<feature type="compositionally biased region" description="Basic residues" evidence="1">
    <location>
        <begin position="62"/>
        <end position="72"/>
    </location>
</feature>
<name>A0A4C1XIH8_EUMVA</name>
<evidence type="ECO:0000313" key="3">
    <source>
        <dbReference type="Proteomes" id="UP000299102"/>
    </source>
</evidence>
<dbReference type="AlphaFoldDB" id="A0A4C1XIH8"/>
<keyword evidence="3" id="KW-1185">Reference proteome</keyword>
<reference evidence="2 3" key="1">
    <citation type="journal article" date="2019" name="Commun. Biol.">
        <title>The bagworm genome reveals a unique fibroin gene that provides high tensile strength.</title>
        <authorList>
            <person name="Kono N."/>
            <person name="Nakamura H."/>
            <person name="Ohtoshi R."/>
            <person name="Tomita M."/>
            <person name="Numata K."/>
            <person name="Arakawa K."/>
        </authorList>
    </citation>
    <scope>NUCLEOTIDE SEQUENCE [LARGE SCALE GENOMIC DNA]</scope>
</reference>
<sequence length="232" mass="26776">MIFRGSFSRHTRDALYIYRAECLYRTGPLESSGRRTKPDYIDGAKGDSIHSTEAPPAVTRSALRRRRKEKKREKFYSAPGKIIPIFTAQKSMTHCRVPPEPSARARALNERPLFHSIGRCVRVEERQRPHTTYTSRKISQIVSFVLSQQLPRTEPLETIRVVLLTRKLTFYSHQRIIWLSREFPKSAIPKDPRSVSEGPTRLAQGSMRDLRRLLHRPRSAQASRRTTTAARA</sequence>
<dbReference type="EMBL" id="BGZK01000876">
    <property type="protein sequence ID" value="GBP63686.1"/>
    <property type="molecule type" value="Genomic_DNA"/>
</dbReference>
<organism evidence="2 3">
    <name type="scientific">Eumeta variegata</name>
    <name type="common">Bagworm moth</name>
    <name type="synonym">Eumeta japonica</name>
    <dbReference type="NCBI Taxonomy" id="151549"/>
    <lineage>
        <taxon>Eukaryota</taxon>
        <taxon>Metazoa</taxon>
        <taxon>Ecdysozoa</taxon>
        <taxon>Arthropoda</taxon>
        <taxon>Hexapoda</taxon>
        <taxon>Insecta</taxon>
        <taxon>Pterygota</taxon>
        <taxon>Neoptera</taxon>
        <taxon>Endopterygota</taxon>
        <taxon>Lepidoptera</taxon>
        <taxon>Glossata</taxon>
        <taxon>Ditrysia</taxon>
        <taxon>Tineoidea</taxon>
        <taxon>Psychidae</taxon>
        <taxon>Oiketicinae</taxon>
        <taxon>Eumeta</taxon>
    </lineage>
</organism>
<evidence type="ECO:0000313" key="2">
    <source>
        <dbReference type="EMBL" id="GBP63686.1"/>
    </source>
</evidence>